<dbReference type="PROSITE" id="PS50262">
    <property type="entry name" value="G_PROTEIN_RECEP_F1_2"/>
    <property type="match status" value="1"/>
</dbReference>
<evidence type="ECO:0000313" key="12">
    <source>
        <dbReference type="Proteomes" id="UP000752171"/>
    </source>
</evidence>
<keyword evidence="2" id="KW-1003">Cell membrane</keyword>
<feature type="transmembrane region" description="Helical" evidence="9">
    <location>
        <begin position="101"/>
        <end position="123"/>
    </location>
</feature>
<evidence type="ECO:0000256" key="3">
    <source>
        <dbReference type="ARBA" id="ARBA00022692"/>
    </source>
</evidence>
<keyword evidence="4 9" id="KW-1133">Transmembrane helix</keyword>
<dbReference type="PANTHER" id="PTHR24231:SF15">
    <property type="entry name" value="2-OXOGLUTARATE RECEPTOR 1"/>
    <property type="match status" value="1"/>
</dbReference>
<evidence type="ECO:0000313" key="11">
    <source>
        <dbReference type="EMBL" id="KAG9271206.1"/>
    </source>
</evidence>
<evidence type="ECO:0000256" key="4">
    <source>
        <dbReference type="ARBA" id="ARBA00022989"/>
    </source>
</evidence>
<proteinExistence type="predicted"/>
<keyword evidence="6 9" id="KW-0472">Membrane</keyword>
<evidence type="ECO:0000256" key="1">
    <source>
        <dbReference type="ARBA" id="ARBA00004651"/>
    </source>
</evidence>
<dbReference type="InterPro" id="IPR000276">
    <property type="entry name" value="GPCR_Rhodpsn"/>
</dbReference>
<reference evidence="11 12" key="1">
    <citation type="submission" date="2021-07" db="EMBL/GenBank/DDBJ databases">
        <authorList>
            <person name="Imarazene B."/>
            <person name="Zahm M."/>
            <person name="Klopp C."/>
            <person name="Cabau C."/>
            <person name="Beille S."/>
            <person name="Jouanno E."/>
            <person name="Castinel A."/>
            <person name="Lluch J."/>
            <person name="Gil L."/>
            <person name="Kuchtly C."/>
            <person name="Lopez Roques C."/>
            <person name="Donnadieu C."/>
            <person name="Parrinello H."/>
            <person name="Journot L."/>
            <person name="Du K."/>
            <person name="Schartl M."/>
            <person name="Retaux S."/>
            <person name="Guiguen Y."/>
        </authorList>
    </citation>
    <scope>NUCLEOTIDE SEQUENCE [LARGE SCALE GENOMIC DNA]</scope>
    <source>
        <strain evidence="11">Pach_M1</strain>
        <tissue evidence="11">Testis</tissue>
    </source>
</reference>
<dbReference type="InterPro" id="IPR017452">
    <property type="entry name" value="GPCR_Rhodpsn_7TM"/>
</dbReference>
<evidence type="ECO:0000256" key="6">
    <source>
        <dbReference type="ARBA" id="ARBA00023136"/>
    </source>
</evidence>
<dbReference type="Gene3D" id="1.20.1070.10">
    <property type="entry name" value="Rhodopsin 7-helix transmembrane proteins"/>
    <property type="match status" value="1"/>
</dbReference>
<feature type="transmembrane region" description="Helical" evidence="9">
    <location>
        <begin position="135"/>
        <end position="160"/>
    </location>
</feature>
<protein>
    <submittedName>
        <fullName evidence="11">2-oxoglutarate receptor 1</fullName>
    </submittedName>
</protein>
<accession>A0A8T2LP98</accession>
<organism evidence="11 12">
    <name type="scientific">Astyanax mexicanus</name>
    <name type="common">Blind cave fish</name>
    <name type="synonym">Astyanax fasciatus mexicanus</name>
    <dbReference type="NCBI Taxonomy" id="7994"/>
    <lineage>
        <taxon>Eukaryota</taxon>
        <taxon>Metazoa</taxon>
        <taxon>Chordata</taxon>
        <taxon>Craniata</taxon>
        <taxon>Vertebrata</taxon>
        <taxon>Euteleostomi</taxon>
        <taxon>Actinopterygii</taxon>
        <taxon>Neopterygii</taxon>
        <taxon>Teleostei</taxon>
        <taxon>Ostariophysi</taxon>
        <taxon>Characiformes</taxon>
        <taxon>Characoidei</taxon>
        <taxon>Acestrorhamphidae</taxon>
        <taxon>Acestrorhamphinae</taxon>
        <taxon>Astyanax</taxon>
    </lineage>
</organism>
<keyword evidence="3 9" id="KW-0812">Transmembrane</keyword>
<feature type="transmembrane region" description="Helical" evidence="9">
    <location>
        <begin position="59"/>
        <end position="81"/>
    </location>
</feature>
<feature type="transmembrane region" description="Helical" evidence="9">
    <location>
        <begin position="227"/>
        <end position="245"/>
    </location>
</feature>
<dbReference type="Proteomes" id="UP000752171">
    <property type="component" value="Unassembled WGS sequence"/>
</dbReference>
<evidence type="ECO:0000256" key="2">
    <source>
        <dbReference type="ARBA" id="ARBA00022475"/>
    </source>
</evidence>
<keyword evidence="5" id="KW-0297">G-protein coupled receptor</keyword>
<name>A0A8T2LP98_ASTMX</name>
<keyword evidence="8" id="KW-0807">Transducer</keyword>
<dbReference type="PRINTS" id="PR01157">
    <property type="entry name" value="P2YPURNOCPTR"/>
</dbReference>
<dbReference type="PRINTS" id="PR00237">
    <property type="entry name" value="GPCRRHODOPSN"/>
</dbReference>
<feature type="domain" description="G-protein coupled receptors family 1 profile" evidence="10">
    <location>
        <begin position="37"/>
        <end position="288"/>
    </location>
</feature>
<evidence type="ECO:0000256" key="5">
    <source>
        <dbReference type="ARBA" id="ARBA00023040"/>
    </source>
</evidence>
<dbReference type="EMBL" id="JAICCE010000011">
    <property type="protein sequence ID" value="KAG9271206.1"/>
    <property type="molecule type" value="Genomic_DNA"/>
</dbReference>
<dbReference type="AlphaFoldDB" id="A0A8T2LP98"/>
<evidence type="ECO:0000259" key="10">
    <source>
        <dbReference type="PROSITE" id="PS50262"/>
    </source>
</evidence>
<sequence length="343" mass="39227">MEKHFNGSADCYTLDLYIKHHYLPIMYGVIFLVGVVGNLLAFTVYLVKLRPWKSSSIIMVNLVVADLLYTLSLPFLVQFYATMNWTLGEFMCRFLRFCFYFNLYGSILFLTCHSIFRYIAVVHPLKAAQIQRKRWGITVCLAVWAISLVEIGPMLSMITTKKKGNTTVCLDFASNDPNVIWWYGWILTVLGYLVPLVVVCFCYNRIGNTLGISLSAKRPSRLRTQKLTVMILVVFIVCFLPYHILRVMRVHSLRSNTTSCLYRRGVNAAYTLSRPLAGLNIVFNLALYTLSGDKFQQAFYSLVTVTMEPFEEVQLATSLNLLIRLIWNQPSPSATHVVDSYLP</sequence>
<comment type="subcellular location">
    <subcellularLocation>
        <location evidence="1">Cell membrane</location>
        <topology evidence="1">Multi-pass membrane protein</topology>
    </subcellularLocation>
</comment>
<dbReference type="Pfam" id="PF00001">
    <property type="entry name" value="7tm_1"/>
    <property type="match status" value="1"/>
</dbReference>
<evidence type="ECO:0000256" key="8">
    <source>
        <dbReference type="ARBA" id="ARBA00023224"/>
    </source>
</evidence>
<feature type="transmembrane region" description="Helical" evidence="9">
    <location>
        <begin position="180"/>
        <end position="206"/>
    </location>
</feature>
<comment type="caution">
    <text evidence="11">The sequence shown here is derived from an EMBL/GenBank/DDBJ whole genome shotgun (WGS) entry which is preliminary data.</text>
</comment>
<feature type="transmembrane region" description="Helical" evidence="9">
    <location>
        <begin position="25"/>
        <end position="47"/>
    </location>
</feature>
<evidence type="ECO:0000256" key="7">
    <source>
        <dbReference type="ARBA" id="ARBA00023170"/>
    </source>
</evidence>
<keyword evidence="7 11" id="KW-0675">Receptor</keyword>
<dbReference type="GO" id="GO:0004930">
    <property type="term" value="F:G protein-coupled receptor activity"/>
    <property type="evidence" value="ECO:0007669"/>
    <property type="project" value="UniProtKB-KW"/>
</dbReference>
<dbReference type="GO" id="GO:0005886">
    <property type="term" value="C:plasma membrane"/>
    <property type="evidence" value="ECO:0007669"/>
    <property type="project" value="UniProtKB-SubCell"/>
</dbReference>
<evidence type="ECO:0000256" key="9">
    <source>
        <dbReference type="SAM" id="Phobius"/>
    </source>
</evidence>
<dbReference type="SUPFAM" id="SSF81321">
    <property type="entry name" value="Family A G protein-coupled receptor-like"/>
    <property type="match status" value="1"/>
</dbReference>
<dbReference type="PANTHER" id="PTHR24231">
    <property type="entry name" value="PURINOCEPTOR-RELATED G-PROTEIN COUPLED RECEPTOR"/>
    <property type="match status" value="1"/>
</dbReference>
<gene>
    <name evidence="11" type="primary">OXGR1</name>
    <name evidence="11" type="ORF">AMEX_G14094</name>
</gene>